<dbReference type="PANTHER" id="PTHR15681">
    <property type="entry name" value="MAD2L1-BINDING PROTEIN"/>
    <property type="match status" value="1"/>
</dbReference>
<sequence>TLQQLETEFKNLKLEQERIVCESTETETQFKMASQRKLIGKLRETKRGIKKSEKLITTISNLLLAVQTMVYKVPEVQIVLLALGASPTRPQHVYEIHFANKGSVPLGVQKPSAGKKARADVLSKKIIRALISNGAGCAGSYSGPTKLFLLIKAPASISLPEAFLPKRDFTYSRKVNPFRVHITSCYGNEEDDRSNQFYQADMTIDMDSQNANPHSNDII</sequence>
<dbReference type="PANTHER" id="PTHR15681:SF1">
    <property type="entry name" value="MAD2L1-BINDING PROTEIN"/>
    <property type="match status" value="1"/>
</dbReference>
<proteinExistence type="predicted"/>
<accession>A0AA38LHF5</accession>
<feature type="non-terminal residue" evidence="1">
    <location>
        <position position="1"/>
    </location>
</feature>
<name>A0AA38LHF5_TAXCH</name>
<dbReference type="InterPro" id="IPR053729">
    <property type="entry name" value="MAD2L1BP_domain_sf"/>
</dbReference>
<dbReference type="AlphaFoldDB" id="A0AA38LHF5"/>
<dbReference type="Proteomes" id="UP000824469">
    <property type="component" value="Unassembled WGS sequence"/>
</dbReference>
<evidence type="ECO:0000313" key="2">
    <source>
        <dbReference type="Proteomes" id="UP000824469"/>
    </source>
</evidence>
<dbReference type="EMBL" id="JAHRHJ020000003">
    <property type="protein sequence ID" value="KAH9320902.1"/>
    <property type="molecule type" value="Genomic_DNA"/>
</dbReference>
<organism evidence="1 2">
    <name type="scientific">Taxus chinensis</name>
    <name type="common">Chinese yew</name>
    <name type="synonym">Taxus wallichiana var. chinensis</name>
    <dbReference type="NCBI Taxonomy" id="29808"/>
    <lineage>
        <taxon>Eukaryota</taxon>
        <taxon>Viridiplantae</taxon>
        <taxon>Streptophyta</taxon>
        <taxon>Embryophyta</taxon>
        <taxon>Tracheophyta</taxon>
        <taxon>Spermatophyta</taxon>
        <taxon>Pinopsida</taxon>
        <taxon>Pinidae</taxon>
        <taxon>Conifers II</taxon>
        <taxon>Cupressales</taxon>
        <taxon>Taxaceae</taxon>
        <taxon>Taxus</taxon>
    </lineage>
</organism>
<dbReference type="GO" id="GO:0007096">
    <property type="term" value="P:regulation of exit from mitosis"/>
    <property type="evidence" value="ECO:0007669"/>
    <property type="project" value="InterPro"/>
</dbReference>
<dbReference type="Gene3D" id="3.30.900.20">
    <property type="match status" value="1"/>
</dbReference>
<gene>
    <name evidence="1" type="ORF">KI387_015541</name>
</gene>
<evidence type="ECO:0000313" key="1">
    <source>
        <dbReference type="EMBL" id="KAH9320902.1"/>
    </source>
</evidence>
<reference evidence="1 2" key="1">
    <citation type="journal article" date="2021" name="Nat. Plants">
        <title>The Taxus genome provides insights into paclitaxel biosynthesis.</title>
        <authorList>
            <person name="Xiong X."/>
            <person name="Gou J."/>
            <person name="Liao Q."/>
            <person name="Li Y."/>
            <person name="Zhou Q."/>
            <person name="Bi G."/>
            <person name="Li C."/>
            <person name="Du R."/>
            <person name="Wang X."/>
            <person name="Sun T."/>
            <person name="Guo L."/>
            <person name="Liang H."/>
            <person name="Lu P."/>
            <person name="Wu Y."/>
            <person name="Zhang Z."/>
            <person name="Ro D.K."/>
            <person name="Shang Y."/>
            <person name="Huang S."/>
            <person name="Yan J."/>
        </authorList>
    </citation>
    <scope>NUCLEOTIDE SEQUENCE [LARGE SCALE GENOMIC DNA]</scope>
    <source>
        <strain evidence="1">Ta-2019</strain>
    </source>
</reference>
<keyword evidence="2" id="KW-1185">Reference proteome</keyword>
<dbReference type="OMA" id="RIVCEST"/>
<comment type="caution">
    <text evidence="1">The sequence shown here is derived from an EMBL/GenBank/DDBJ whole genome shotgun (WGS) entry which is preliminary data.</text>
</comment>
<dbReference type="GO" id="GO:0005634">
    <property type="term" value="C:nucleus"/>
    <property type="evidence" value="ECO:0007669"/>
    <property type="project" value="InterPro"/>
</dbReference>
<dbReference type="InterPro" id="IPR009511">
    <property type="entry name" value="MAD1/Cdc20-bound-Mad2-bd"/>
</dbReference>
<protein>
    <submittedName>
        <fullName evidence="1">Uncharacterized protein</fullName>
    </submittedName>
</protein>
<feature type="non-terminal residue" evidence="1">
    <location>
        <position position="219"/>
    </location>
</feature>